<dbReference type="InterPro" id="IPR043502">
    <property type="entry name" value="DNA/RNA_pol_sf"/>
</dbReference>
<feature type="domain" description="Reverse transcriptase Ty1/copia-type" evidence="3">
    <location>
        <begin position="342"/>
        <end position="418"/>
    </location>
</feature>
<dbReference type="Proteomes" id="UP000321393">
    <property type="component" value="Unassembled WGS sequence"/>
</dbReference>
<accession>A0A5A7UJW3</accession>
<evidence type="ECO:0000259" key="3">
    <source>
        <dbReference type="Pfam" id="PF07727"/>
    </source>
</evidence>
<evidence type="ECO:0000256" key="2">
    <source>
        <dbReference type="SAM" id="MobiDB-lite"/>
    </source>
</evidence>
<sequence length="844" mass="94322">MLTNMSKKLDDLIGQGKRCNDKRGLGFTGRKSKGNSNTMFIRECDTQNSQIENARGKYIVDAASPPNHISKTTKDRMAPEMNLKNCKVTLTSVNNPNSSDWYFESGCSRHMTGNAAFFSELSECNAESVVFSDGGKGRVINKGTIDHPGSPYLLDVRLVQGLSANLISISQLCDQEYQVSFSKDRCNVAEEASLWHKRLGHISGTSITNVVKVNAIIAPLTPQQNGVIERKRRTLQEMARMMIHVKYLPIYFWAEALNTSCHIHNQKERKDYAKMVANLCYTSTMEPTTVTAALTDEHWILAMQEELLQFERNQVLLILFIAIMSTSCIRYCMVSNKPPEPVQIYVDDIIFGGTSSTYVEQFVNQMKGEFEISMVGELTFFLGFQIKQYKTRIFFSQEKYAKNLISKFGMDKAKPKLTKDATREKVDSSLYRSIIGSLLYLTASRPDIAFTVGVCARYQADRRTSHLHSAKRILKYIIGTCNFGLWYTFDTTEVLVGYCDADWAVCSDDRKSTSRGCFFLKNNIAAWFSKKQNSVSLSTAEAKYIAVGSSCSQLLWMKQMMEEYGILQYSMVLYCDNISVINISKNPVQHSRTKRIDIRHHFIRELVEANIISLEHVRSSLQLADIFTKPLDVSTFEGLRAVVFSSSIHNSSASNVSDSMAPSPPKSANSSKGKRYKGIPTKHLNKKIHRSVLPTEDGQHCQEVPEFSPPRTSRPTASSSVPKPRVFVETVVLDSDSSDIEDEAVLSTLLHRKVGSHSGQSLPREASSPTEDLSRSTGHGPSSAAPSSPHASPPASLLTDEDDASDETDEDYVPRTKEMTILEDSLTSTEDSSASHDDRTSKPR</sequence>
<dbReference type="Pfam" id="PF07727">
    <property type="entry name" value="RVT_2"/>
    <property type="match status" value="1"/>
</dbReference>
<feature type="region of interest" description="Disordered" evidence="2">
    <location>
        <begin position="651"/>
        <end position="722"/>
    </location>
</feature>
<feature type="compositionally biased region" description="Basic and acidic residues" evidence="2">
    <location>
        <begin position="833"/>
        <end position="844"/>
    </location>
</feature>
<dbReference type="PANTHER" id="PTHR11439">
    <property type="entry name" value="GAG-POL-RELATED RETROTRANSPOSON"/>
    <property type="match status" value="1"/>
</dbReference>
<dbReference type="GO" id="GO:0003676">
    <property type="term" value="F:nucleic acid binding"/>
    <property type="evidence" value="ECO:0007669"/>
    <property type="project" value="InterPro"/>
</dbReference>
<dbReference type="InterPro" id="IPR013103">
    <property type="entry name" value="RVT_2"/>
</dbReference>
<feature type="region of interest" description="Disordered" evidence="2">
    <location>
        <begin position="754"/>
        <end position="844"/>
    </location>
</feature>
<organism evidence="5 6">
    <name type="scientific">Cucumis melo var. makuwa</name>
    <name type="common">Oriental melon</name>
    <dbReference type="NCBI Taxonomy" id="1194695"/>
    <lineage>
        <taxon>Eukaryota</taxon>
        <taxon>Viridiplantae</taxon>
        <taxon>Streptophyta</taxon>
        <taxon>Embryophyta</taxon>
        <taxon>Tracheophyta</taxon>
        <taxon>Spermatophyta</taxon>
        <taxon>Magnoliopsida</taxon>
        <taxon>eudicotyledons</taxon>
        <taxon>Gunneridae</taxon>
        <taxon>Pentapetalae</taxon>
        <taxon>rosids</taxon>
        <taxon>fabids</taxon>
        <taxon>Cucurbitales</taxon>
        <taxon>Cucurbitaceae</taxon>
        <taxon>Benincaseae</taxon>
        <taxon>Cucumis</taxon>
    </lineage>
</organism>
<dbReference type="Pfam" id="PF22936">
    <property type="entry name" value="Pol_BBD"/>
    <property type="match status" value="1"/>
</dbReference>
<evidence type="ECO:0000256" key="1">
    <source>
        <dbReference type="ARBA" id="ARBA00022750"/>
    </source>
</evidence>
<feature type="compositionally biased region" description="Polar residues" evidence="2">
    <location>
        <begin position="757"/>
        <end position="780"/>
    </location>
</feature>
<dbReference type="Gene3D" id="3.30.420.10">
    <property type="entry name" value="Ribonuclease H-like superfamily/Ribonuclease H"/>
    <property type="match status" value="1"/>
</dbReference>
<feature type="compositionally biased region" description="Low complexity" evidence="2">
    <location>
        <begin position="709"/>
        <end position="722"/>
    </location>
</feature>
<dbReference type="InterPro" id="IPR012337">
    <property type="entry name" value="RNaseH-like_sf"/>
</dbReference>
<keyword evidence="1" id="KW-0645">Protease</keyword>
<comment type="caution">
    <text evidence="5">The sequence shown here is derived from an EMBL/GenBank/DDBJ whole genome shotgun (WGS) entry which is preliminary data.</text>
</comment>
<gene>
    <name evidence="5" type="ORF">E6C27_scaffold697G00540</name>
</gene>
<dbReference type="CDD" id="cd09272">
    <property type="entry name" value="RNase_HI_RT_Ty1"/>
    <property type="match status" value="1"/>
</dbReference>
<dbReference type="InterPro" id="IPR054722">
    <property type="entry name" value="PolX-like_BBD"/>
</dbReference>
<feature type="compositionally biased region" description="Low complexity" evidence="2">
    <location>
        <begin position="651"/>
        <end position="671"/>
    </location>
</feature>
<keyword evidence="1" id="KW-0064">Aspartyl protease</keyword>
<name>A0A5A7UJW3_CUCMM</name>
<dbReference type="SUPFAM" id="SSF56672">
    <property type="entry name" value="DNA/RNA polymerases"/>
    <property type="match status" value="1"/>
</dbReference>
<evidence type="ECO:0000313" key="5">
    <source>
        <dbReference type="EMBL" id="KAA0056162.1"/>
    </source>
</evidence>
<protein>
    <submittedName>
        <fullName evidence="5">Mitochondrial protein</fullName>
    </submittedName>
</protein>
<dbReference type="EMBL" id="SSTE01008168">
    <property type="protein sequence ID" value="KAA0056162.1"/>
    <property type="molecule type" value="Genomic_DNA"/>
</dbReference>
<feature type="compositionally biased region" description="Acidic residues" evidence="2">
    <location>
        <begin position="799"/>
        <end position="811"/>
    </location>
</feature>
<dbReference type="OrthoDB" id="8048545at2759"/>
<dbReference type="InterPro" id="IPR036397">
    <property type="entry name" value="RNaseH_sf"/>
</dbReference>
<proteinExistence type="predicted"/>
<feature type="domain" description="Retrovirus-related Pol polyprotein from transposon TNT 1-94-like beta-barrel" evidence="4">
    <location>
        <begin position="101"/>
        <end position="177"/>
    </location>
</feature>
<evidence type="ECO:0000259" key="4">
    <source>
        <dbReference type="Pfam" id="PF22936"/>
    </source>
</evidence>
<dbReference type="AlphaFoldDB" id="A0A5A7UJW3"/>
<feature type="compositionally biased region" description="Low complexity" evidence="2">
    <location>
        <begin position="781"/>
        <end position="798"/>
    </location>
</feature>
<dbReference type="SUPFAM" id="SSF53098">
    <property type="entry name" value="Ribonuclease H-like"/>
    <property type="match status" value="1"/>
</dbReference>
<dbReference type="PANTHER" id="PTHR11439:SF486">
    <property type="entry name" value="RLK (RECEPTOR-LIKE KINASE) PROTEIN, PUTATIVE-RELATED"/>
    <property type="match status" value="1"/>
</dbReference>
<evidence type="ECO:0000313" key="6">
    <source>
        <dbReference type="Proteomes" id="UP000321393"/>
    </source>
</evidence>
<dbReference type="GO" id="GO:0004190">
    <property type="term" value="F:aspartic-type endopeptidase activity"/>
    <property type="evidence" value="ECO:0007669"/>
    <property type="project" value="UniProtKB-KW"/>
</dbReference>
<keyword evidence="1" id="KW-0378">Hydrolase</keyword>
<reference evidence="5 6" key="1">
    <citation type="submission" date="2019-08" db="EMBL/GenBank/DDBJ databases">
        <title>Draft genome sequences of two oriental melons (Cucumis melo L. var makuwa).</title>
        <authorList>
            <person name="Kwon S.-Y."/>
        </authorList>
    </citation>
    <scope>NUCLEOTIDE SEQUENCE [LARGE SCALE GENOMIC DNA]</scope>
    <source>
        <strain evidence="6">cv. SW 3</strain>
        <tissue evidence="5">Leaf</tissue>
    </source>
</reference>